<sequence>MRSLGIGQSVCCYPEVSSIANDLTVLMILNSLPALENHGLPSEDSLQFNLNYPIGRGYSILIVRDASRVKASFSGQTIVLIDPEEKFGALIACHLPKSMSIGCVVGAPVRRWATGNVWIDLRSPKKEPFQQ</sequence>
<accession>A0ACC0C7Q3</accession>
<protein>
    <submittedName>
        <fullName evidence="1">Uncharacterized protein</fullName>
    </submittedName>
</protein>
<keyword evidence="2" id="KW-1185">Reference proteome</keyword>
<evidence type="ECO:0000313" key="2">
    <source>
        <dbReference type="Proteomes" id="UP001060085"/>
    </source>
</evidence>
<evidence type="ECO:0000313" key="1">
    <source>
        <dbReference type="EMBL" id="KAI5680925.1"/>
    </source>
</evidence>
<name>A0ACC0C7Q3_CATRO</name>
<dbReference type="EMBL" id="CM044701">
    <property type="protein sequence ID" value="KAI5680925.1"/>
    <property type="molecule type" value="Genomic_DNA"/>
</dbReference>
<gene>
    <name evidence="1" type="ORF">M9H77_02152</name>
</gene>
<reference evidence="2" key="1">
    <citation type="journal article" date="2023" name="Nat. Plants">
        <title>Single-cell RNA sequencing provides a high-resolution roadmap for understanding the multicellular compartmentation of specialized metabolism.</title>
        <authorList>
            <person name="Sun S."/>
            <person name="Shen X."/>
            <person name="Li Y."/>
            <person name="Li Y."/>
            <person name="Wang S."/>
            <person name="Li R."/>
            <person name="Zhang H."/>
            <person name="Shen G."/>
            <person name="Guo B."/>
            <person name="Wei J."/>
            <person name="Xu J."/>
            <person name="St-Pierre B."/>
            <person name="Chen S."/>
            <person name="Sun C."/>
        </authorList>
    </citation>
    <scope>NUCLEOTIDE SEQUENCE [LARGE SCALE GENOMIC DNA]</scope>
</reference>
<comment type="caution">
    <text evidence="1">The sequence shown here is derived from an EMBL/GenBank/DDBJ whole genome shotgun (WGS) entry which is preliminary data.</text>
</comment>
<dbReference type="Proteomes" id="UP001060085">
    <property type="component" value="Linkage Group LG01"/>
</dbReference>
<proteinExistence type="predicted"/>
<organism evidence="1 2">
    <name type="scientific">Catharanthus roseus</name>
    <name type="common">Madagascar periwinkle</name>
    <name type="synonym">Vinca rosea</name>
    <dbReference type="NCBI Taxonomy" id="4058"/>
    <lineage>
        <taxon>Eukaryota</taxon>
        <taxon>Viridiplantae</taxon>
        <taxon>Streptophyta</taxon>
        <taxon>Embryophyta</taxon>
        <taxon>Tracheophyta</taxon>
        <taxon>Spermatophyta</taxon>
        <taxon>Magnoliopsida</taxon>
        <taxon>eudicotyledons</taxon>
        <taxon>Gunneridae</taxon>
        <taxon>Pentapetalae</taxon>
        <taxon>asterids</taxon>
        <taxon>lamiids</taxon>
        <taxon>Gentianales</taxon>
        <taxon>Apocynaceae</taxon>
        <taxon>Rauvolfioideae</taxon>
        <taxon>Vinceae</taxon>
        <taxon>Catharanthinae</taxon>
        <taxon>Catharanthus</taxon>
    </lineage>
</organism>